<dbReference type="NCBIfam" id="TIGR00730">
    <property type="entry name" value="Rossman fold protein, TIGR00730 family"/>
    <property type="match status" value="1"/>
</dbReference>
<organism evidence="1 2">
    <name type="scientific">Aureobasidium pullulans</name>
    <name type="common">Black yeast</name>
    <name type="synonym">Pullularia pullulans</name>
    <dbReference type="NCBI Taxonomy" id="5580"/>
    <lineage>
        <taxon>Eukaryota</taxon>
        <taxon>Fungi</taxon>
        <taxon>Dikarya</taxon>
        <taxon>Ascomycota</taxon>
        <taxon>Pezizomycotina</taxon>
        <taxon>Dothideomycetes</taxon>
        <taxon>Dothideomycetidae</taxon>
        <taxon>Dothideales</taxon>
        <taxon>Saccotheciaceae</taxon>
        <taxon>Aureobasidium</taxon>
    </lineage>
</organism>
<dbReference type="Proteomes" id="UP000304928">
    <property type="component" value="Unassembled WGS sequence"/>
</dbReference>
<dbReference type="Gene3D" id="3.40.50.450">
    <property type="match status" value="1"/>
</dbReference>
<accession>A0A4S9AT86</accession>
<dbReference type="GO" id="GO:0009691">
    <property type="term" value="P:cytokinin biosynthetic process"/>
    <property type="evidence" value="ECO:0007669"/>
    <property type="project" value="InterPro"/>
</dbReference>
<dbReference type="InterPro" id="IPR005269">
    <property type="entry name" value="LOG"/>
</dbReference>
<dbReference type="Pfam" id="PF03641">
    <property type="entry name" value="Lysine_decarbox"/>
    <property type="match status" value="1"/>
</dbReference>
<dbReference type="PANTHER" id="PTHR31223">
    <property type="entry name" value="LOG FAMILY PROTEIN YJL055W"/>
    <property type="match status" value="1"/>
</dbReference>
<dbReference type="InterPro" id="IPR031100">
    <property type="entry name" value="LOG_fam"/>
</dbReference>
<evidence type="ECO:0000313" key="2">
    <source>
        <dbReference type="Proteomes" id="UP000304928"/>
    </source>
</evidence>
<dbReference type="GO" id="GO:0016799">
    <property type="term" value="F:hydrolase activity, hydrolyzing N-glycosyl compounds"/>
    <property type="evidence" value="ECO:0007669"/>
    <property type="project" value="TreeGrafter"/>
</dbReference>
<gene>
    <name evidence="1" type="ORF">D6D15_09815</name>
</gene>
<dbReference type="GO" id="GO:0005829">
    <property type="term" value="C:cytosol"/>
    <property type="evidence" value="ECO:0007669"/>
    <property type="project" value="TreeGrafter"/>
</dbReference>
<dbReference type="SUPFAM" id="SSF102405">
    <property type="entry name" value="MCP/YpsA-like"/>
    <property type="match status" value="1"/>
</dbReference>
<dbReference type="AlphaFoldDB" id="A0A4S9AT86"/>
<sequence>MVYSQPQYQLVISPSTSSFFAPSSSLNTSFLDYPLTRIHTVLTRSNMAINAKMEPKAGDAVTPSPATSNKPVVCVFCGASGGNSPAHLAAARELAQALHENNMKLVYGGGTVGIMGEVAKTLVSLAGPDAVHGIIPEALVKYERDYKEGAPLDSVIDESTFGRTTVVADMHSRKQAMAREVIDGGEGGGFVALSGGYGTMEELMEVTTWNQLGIHARGVIVFNVEGYYDGLLQWVRTAVKSGFIANNNSNIMIEAKTGAECVESLKNYQNAEGRMKLEWNQK</sequence>
<proteinExistence type="predicted"/>
<dbReference type="PANTHER" id="PTHR31223:SF70">
    <property type="entry name" value="LOG FAMILY PROTEIN YJL055W"/>
    <property type="match status" value="1"/>
</dbReference>
<name>A0A4S9AT86_AURPU</name>
<dbReference type="FunFam" id="3.40.50.450:FF:000018">
    <property type="entry name" value="Lysine decarboxylase-like protein"/>
    <property type="match status" value="1"/>
</dbReference>
<evidence type="ECO:0000313" key="1">
    <source>
        <dbReference type="EMBL" id="THW83091.1"/>
    </source>
</evidence>
<comment type="caution">
    <text evidence="1">The sequence shown here is derived from an EMBL/GenBank/DDBJ whole genome shotgun (WGS) entry which is preliminary data.</text>
</comment>
<reference evidence="1 2" key="1">
    <citation type="submission" date="2018-10" db="EMBL/GenBank/DDBJ databases">
        <title>Fifty Aureobasidium pullulans genomes reveal a recombining polyextremotolerant generalist.</title>
        <authorList>
            <person name="Gostincar C."/>
            <person name="Turk M."/>
            <person name="Zajc J."/>
            <person name="Gunde-Cimerman N."/>
        </authorList>
    </citation>
    <scope>NUCLEOTIDE SEQUENCE [LARGE SCALE GENOMIC DNA]</scope>
    <source>
        <strain evidence="1 2">EXF-10507</strain>
    </source>
</reference>
<dbReference type="EMBL" id="QZAR01000305">
    <property type="protein sequence ID" value="THW83091.1"/>
    <property type="molecule type" value="Genomic_DNA"/>
</dbReference>
<protein>
    <submittedName>
        <fullName evidence="1">Lysine decarboxylase-like protein-like protein</fullName>
    </submittedName>
</protein>